<accession>A0A7Y8GS69</accession>
<dbReference type="EMBL" id="VYGV01000001">
    <property type="protein sequence ID" value="NWF43894.1"/>
    <property type="molecule type" value="Genomic_DNA"/>
</dbReference>
<organism evidence="2 3">
    <name type="scientific">Hydrogenophaga aromaticivorans</name>
    <dbReference type="NCBI Taxonomy" id="2610898"/>
    <lineage>
        <taxon>Bacteria</taxon>
        <taxon>Pseudomonadati</taxon>
        <taxon>Pseudomonadota</taxon>
        <taxon>Betaproteobacteria</taxon>
        <taxon>Burkholderiales</taxon>
        <taxon>Comamonadaceae</taxon>
        <taxon>Hydrogenophaga</taxon>
    </lineage>
</organism>
<evidence type="ECO:0000256" key="1">
    <source>
        <dbReference type="SAM" id="SignalP"/>
    </source>
</evidence>
<dbReference type="RefSeq" id="WP_177132468.1">
    <property type="nucleotide sequence ID" value="NZ_VYGV01000001.1"/>
</dbReference>
<proteinExistence type="predicted"/>
<reference evidence="2 3" key="1">
    <citation type="submission" date="2019-09" db="EMBL/GenBank/DDBJ databases">
        <title>Hydrogenophaga aromatica sp. nov., isolated from a para-xylene-degrading enrichment culture.</title>
        <authorList>
            <person name="Tancsics A."/>
            <person name="Banerjee S."/>
        </authorList>
    </citation>
    <scope>NUCLEOTIDE SEQUENCE [LARGE SCALE GENOMIC DNA]</scope>
    <source>
        <strain evidence="2 3">D2P1</strain>
    </source>
</reference>
<evidence type="ECO:0008006" key="4">
    <source>
        <dbReference type="Google" id="ProtNLM"/>
    </source>
</evidence>
<protein>
    <recommendedName>
        <fullName evidence="4">Lipocalin-like domain-containing protein</fullName>
    </recommendedName>
</protein>
<name>A0A7Y8GS69_9BURK</name>
<sequence length="172" mass="18452">MSLYRSPRDRAKAACIGTTLLALLAATPSPDATAQSRPTPPAAACAEPADMTPAHLYGLWQLTLWPLDGRESEPQSRGAVLFERHPDYPGSVRGHIRRSTIGNDVQAQVSGDVVDGEFNLDESADGVTMQAVWTGAPLACGQVLRGIRRPAEGSATAQPSLYFRLDKTPGWR</sequence>
<dbReference type="Proteomes" id="UP000545507">
    <property type="component" value="Unassembled WGS sequence"/>
</dbReference>
<keyword evidence="3" id="KW-1185">Reference proteome</keyword>
<feature type="signal peptide" evidence="1">
    <location>
        <begin position="1"/>
        <end position="34"/>
    </location>
</feature>
<dbReference type="AlphaFoldDB" id="A0A7Y8GS69"/>
<evidence type="ECO:0000313" key="3">
    <source>
        <dbReference type="Proteomes" id="UP000545507"/>
    </source>
</evidence>
<comment type="caution">
    <text evidence="2">The sequence shown here is derived from an EMBL/GenBank/DDBJ whole genome shotgun (WGS) entry which is preliminary data.</text>
</comment>
<keyword evidence="1" id="KW-0732">Signal</keyword>
<gene>
    <name evidence="2" type="ORF">F3K02_01300</name>
</gene>
<evidence type="ECO:0000313" key="2">
    <source>
        <dbReference type="EMBL" id="NWF43894.1"/>
    </source>
</evidence>
<feature type="chain" id="PRO_5031358716" description="Lipocalin-like domain-containing protein" evidence="1">
    <location>
        <begin position="35"/>
        <end position="172"/>
    </location>
</feature>